<proteinExistence type="evidence at transcript level"/>
<evidence type="ECO:0000313" key="2">
    <source>
        <dbReference type="EMBL" id="BAE89113.1"/>
    </source>
</evidence>
<evidence type="ECO:0000256" key="1">
    <source>
        <dbReference type="SAM" id="Phobius"/>
    </source>
</evidence>
<keyword evidence="2" id="KW-0675">Receptor</keyword>
<dbReference type="AlphaFoldDB" id="I7G519"/>
<accession>I7G519</accession>
<keyword evidence="1" id="KW-0812">Transmembrane</keyword>
<keyword evidence="1" id="KW-0472">Membrane</keyword>
<organism evidence="2">
    <name type="scientific">Macaca fascicularis</name>
    <name type="common">Crab-eating macaque</name>
    <name type="synonym">Cynomolgus monkey</name>
    <dbReference type="NCBI Taxonomy" id="9541"/>
    <lineage>
        <taxon>Eukaryota</taxon>
        <taxon>Metazoa</taxon>
        <taxon>Chordata</taxon>
        <taxon>Craniata</taxon>
        <taxon>Vertebrata</taxon>
        <taxon>Euteleostomi</taxon>
        <taxon>Mammalia</taxon>
        <taxon>Eutheria</taxon>
        <taxon>Euarchontoglires</taxon>
        <taxon>Primates</taxon>
        <taxon>Haplorrhini</taxon>
        <taxon>Catarrhini</taxon>
        <taxon>Cercopithecidae</taxon>
        <taxon>Cercopithecinae</taxon>
        <taxon>Macaca</taxon>
    </lineage>
</organism>
<sequence>MALTSVLLFILLFFGVILMCLLRAFYLPDFSWLTFGLYFAP</sequence>
<protein>
    <submittedName>
        <fullName evidence="2">Macaca fascicularis brain cDNA clone: QflA-16476, similar to human gamma-aminobutyric acid (GABA) A receptor, alpha 1(GABRA1), mRNA, RefSeq: NM_000806.3</fullName>
    </submittedName>
</protein>
<reference evidence="2" key="1">
    <citation type="journal article" date="2007" name="PLoS Biol.">
        <title>Rate of evolution in brain-expressed genes in humans and other primates.</title>
        <authorList>
            <person name="Wang H.-Y."/>
            <person name="Chien H.-C."/>
            <person name="Osada N."/>
            <person name="Hashimoto K."/>
            <person name="Sugano S."/>
            <person name="Gojobori T."/>
            <person name="Chou C.-K."/>
            <person name="Tsai S.-F."/>
            <person name="Wu C.-I."/>
            <person name="Shen C.-K.J."/>
        </authorList>
    </citation>
    <scope>NUCLEOTIDE SEQUENCE</scope>
</reference>
<dbReference type="EMBL" id="AB172051">
    <property type="protein sequence ID" value="BAE89113.1"/>
    <property type="molecule type" value="mRNA"/>
</dbReference>
<keyword evidence="1" id="KW-1133">Transmembrane helix</keyword>
<name>I7G519_MACFA</name>
<feature type="transmembrane region" description="Helical" evidence="1">
    <location>
        <begin position="6"/>
        <end position="26"/>
    </location>
</feature>